<evidence type="ECO:0000256" key="4">
    <source>
        <dbReference type="ARBA" id="ARBA00023136"/>
    </source>
</evidence>
<evidence type="ECO:0000256" key="7">
    <source>
        <dbReference type="HAMAP-Rule" id="MF_02065"/>
    </source>
</evidence>
<keyword evidence="3 7" id="KW-1133">Transmembrane helix</keyword>
<keyword evidence="2 7" id="KW-0812">Transmembrane</keyword>
<gene>
    <name evidence="7 8" type="primary">mltG</name>
    <name evidence="8" type="ORF">EVB03_04495</name>
</gene>
<dbReference type="Proteomes" id="UP000315889">
    <property type="component" value="Unassembled WGS sequence"/>
</dbReference>
<dbReference type="HAMAP" id="MF_02065">
    <property type="entry name" value="MltG"/>
    <property type="match status" value="1"/>
</dbReference>
<comment type="function">
    <text evidence="7">Functions as a peptidoglycan terminase that cleaves nascent peptidoglycan strands endolytically to terminate their elongation.</text>
</comment>
<keyword evidence="4 7" id="KW-0472">Membrane</keyword>
<proteinExistence type="inferred from homology"/>
<dbReference type="GO" id="GO:0005886">
    <property type="term" value="C:plasma membrane"/>
    <property type="evidence" value="ECO:0007669"/>
    <property type="project" value="UniProtKB-SubCell"/>
</dbReference>
<keyword evidence="7" id="KW-0997">Cell inner membrane</keyword>
<sequence>MLRLSLWITVVGFIGAGWLYGFVAQHLDSPIKLVGTSETPIAWVIPKGSNLSEVNDRLHRQKIISHPKLLSMYAIIRDKTDIQAGDYWIDSTDTARTLLAKFNSGQVIRRKLTFPEGWSFEQWLSHLNSTTQFSLESTQDVSALLDAADFKKNNPEGWFFPDTYTYTSSDSVADILKRAHRKMQEILTKEWHDRASGLPYDSPYEALIMASIIEKETGLVMERPAIAGVFVRRLLKRMRLQTDPTVIYGMGKRFDGDIRRSDLKNYTPYNTYMINGLPPTPIAMPSAEAIHAALHPEQGSSLYFVARGDGGHYFSDTLEEHKEAVRRYQIDGRTDKYHSAPTKSE</sequence>
<dbReference type="GO" id="GO:0009252">
    <property type="term" value="P:peptidoglycan biosynthetic process"/>
    <property type="evidence" value="ECO:0007669"/>
    <property type="project" value="UniProtKB-UniRule"/>
</dbReference>
<dbReference type="Pfam" id="PF02618">
    <property type="entry name" value="YceG"/>
    <property type="match status" value="1"/>
</dbReference>
<evidence type="ECO:0000256" key="3">
    <source>
        <dbReference type="ARBA" id="ARBA00022989"/>
    </source>
</evidence>
<dbReference type="Gene3D" id="3.30.1490.480">
    <property type="entry name" value="Endolytic murein transglycosylase"/>
    <property type="match status" value="1"/>
</dbReference>
<comment type="subcellular location">
    <subcellularLocation>
        <location evidence="7">Cell inner membrane</location>
        <topology evidence="7">Single-pass membrane protein</topology>
    </subcellularLocation>
</comment>
<dbReference type="EMBL" id="SHBP01000004">
    <property type="protein sequence ID" value="RZO20556.1"/>
    <property type="molecule type" value="Genomic_DNA"/>
</dbReference>
<dbReference type="PANTHER" id="PTHR30518">
    <property type="entry name" value="ENDOLYTIC MUREIN TRANSGLYCOSYLASE"/>
    <property type="match status" value="1"/>
</dbReference>
<keyword evidence="5 7" id="KW-0456">Lyase</keyword>
<organism evidence="8 9">
    <name type="scientific">SAR92 clade bacterium</name>
    <dbReference type="NCBI Taxonomy" id="2315479"/>
    <lineage>
        <taxon>Bacteria</taxon>
        <taxon>Pseudomonadati</taxon>
        <taxon>Pseudomonadota</taxon>
        <taxon>Gammaproteobacteria</taxon>
        <taxon>Cellvibrionales</taxon>
        <taxon>Porticoccaceae</taxon>
        <taxon>SAR92 clade</taxon>
    </lineage>
</organism>
<keyword evidence="1 7" id="KW-1003">Cell membrane</keyword>
<dbReference type="NCBIfam" id="TIGR00247">
    <property type="entry name" value="endolytic transglycosylase MltG"/>
    <property type="match status" value="1"/>
</dbReference>
<feature type="transmembrane region" description="Helical" evidence="7">
    <location>
        <begin position="6"/>
        <end position="23"/>
    </location>
</feature>
<evidence type="ECO:0000256" key="6">
    <source>
        <dbReference type="ARBA" id="ARBA00023316"/>
    </source>
</evidence>
<evidence type="ECO:0000256" key="5">
    <source>
        <dbReference type="ARBA" id="ARBA00023239"/>
    </source>
</evidence>
<dbReference type="CDD" id="cd08010">
    <property type="entry name" value="MltG_like"/>
    <property type="match status" value="1"/>
</dbReference>
<dbReference type="PANTHER" id="PTHR30518:SF2">
    <property type="entry name" value="ENDOLYTIC MUREIN TRANSGLYCOSYLASE"/>
    <property type="match status" value="1"/>
</dbReference>
<reference evidence="8 9" key="1">
    <citation type="submission" date="2019-02" db="EMBL/GenBank/DDBJ databases">
        <title>Prokaryotic population dynamics and viral predation in marine succession experiment using metagenomics: the confinement effect.</title>
        <authorList>
            <person name="Haro-Moreno J.M."/>
            <person name="Rodriguez-Valera F."/>
            <person name="Lopez-Perez M."/>
        </authorList>
    </citation>
    <scope>NUCLEOTIDE SEQUENCE [LARGE SCALE GENOMIC DNA]</scope>
    <source>
        <strain evidence="8">MED-G170</strain>
    </source>
</reference>
<dbReference type="GO" id="GO:0008932">
    <property type="term" value="F:lytic endotransglycosylase activity"/>
    <property type="evidence" value="ECO:0007669"/>
    <property type="project" value="UniProtKB-UniRule"/>
</dbReference>
<protein>
    <recommendedName>
        <fullName evidence="7">Endolytic murein transglycosylase</fullName>
        <ecNumber evidence="7">4.2.2.29</ecNumber>
    </recommendedName>
    <alternativeName>
        <fullName evidence="7">Peptidoglycan lytic transglycosylase</fullName>
    </alternativeName>
    <alternativeName>
        <fullName evidence="7">Peptidoglycan polymerization terminase</fullName>
    </alternativeName>
</protein>
<evidence type="ECO:0000313" key="9">
    <source>
        <dbReference type="Proteomes" id="UP000315889"/>
    </source>
</evidence>
<comment type="catalytic activity">
    <reaction evidence="7">
        <text>a peptidoglycan chain = a peptidoglycan chain with N-acetyl-1,6-anhydromuramyl-[peptide] at the reducing end + a peptidoglycan chain with N-acetylglucosamine at the non-reducing end.</text>
        <dbReference type="EC" id="4.2.2.29"/>
    </reaction>
</comment>
<dbReference type="EC" id="4.2.2.29" evidence="7"/>
<comment type="caution">
    <text evidence="8">The sequence shown here is derived from an EMBL/GenBank/DDBJ whole genome shotgun (WGS) entry which is preliminary data.</text>
</comment>
<evidence type="ECO:0000256" key="2">
    <source>
        <dbReference type="ARBA" id="ARBA00022692"/>
    </source>
</evidence>
<name>A0A520MH51_9GAMM</name>
<dbReference type="AlphaFoldDB" id="A0A520MH51"/>
<dbReference type="GO" id="GO:0071555">
    <property type="term" value="P:cell wall organization"/>
    <property type="evidence" value="ECO:0007669"/>
    <property type="project" value="UniProtKB-KW"/>
</dbReference>
<comment type="similarity">
    <text evidence="7">Belongs to the transglycosylase MltG family.</text>
</comment>
<evidence type="ECO:0000256" key="1">
    <source>
        <dbReference type="ARBA" id="ARBA00022475"/>
    </source>
</evidence>
<accession>A0A520MH51</accession>
<keyword evidence="6 7" id="KW-0961">Cell wall biogenesis/degradation</keyword>
<evidence type="ECO:0000313" key="8">
    <source>
        <dbReference type="EMBL" id="RZO20556.1"/>
    </source>
</evidence>
<feature type="site" description="Important for catalytic activity" evidence="7">
    <location>
        <position position="216"/>
    </location>
</feature>
<dbReference type="Gene3D" id="3.30.160.60">
    <property type="entry name" value="Classic Zinc Finger"/>
    <property type="match status" value="1"/>
</dbReference>
<dbReference type="InterPro" id="IPR003770">
    <property type="entry name" value="MLTG-like"/>
</dbReference>